<dbReference type="InterPro" id="IPR016181">
    <property type="entry name" value="Acyl_CoA_acyltransferase"/>
</dbReference>
<evidence type="ECO:0000256" key="1">
    <source>
        <dbReference type="ARBA" id="ARBA00022679"/>
    </source>
</evidence>
<evidence type="ECO:0000313" key="4">
    <source>
        <dbReference type="EMBL" id="SDK50340.1"/>
    </source>
</evidence>
<gene>
    <name evidence="4" type="ORF">SAMN05216298_0305</name>
</gene>
<dbReference type="AlphaFoldDB" id="A0A1G9CFB5"/>
<dbReference type="InterPro" id="IPR000182">
    <property type="entry name" value="GNAT_dom"/>
</dbReference>
<keyword evidence="1 4" id="KW-0808">Transferase</keyword>
<dbReference type="Proteomes" id="UP000198662">
    <property type="component" value="Unassembled WGS sequence"/>
</dbReference>
<name>A0A1G9CFB5_9ACTN</name>
<dbReference type="PROSITE" id="PS51186">
    <property type="entry name" value="GNAT"/>
    <property type="match status" value="1"/>
</dbReference>
<dbReference type="InterPro" id="IPR050832">
    <property type="entry name" value="Bact_Acetyltransf"/>
</dbReference>
<keyword evidence="2" id="KW-0012">Acyltransferase</keyword>
<dbReference type="RefSeq" id="WP_245712115.1">
    <property type="nucleotide sequence ID" value="NZ_FNGF01000001.1"/>
</dbReference>
<evidence type="ECO:0000313" key="5">
    <source>
        <dbReference type="Proteomes" id="UP000198662"/>
    </source>
</evidence>
<dbReference type="STRING" id="380244.SAMN05216298_0305"/>
<sequence length="147" mass="15911">MTGTLTIETLTSATEQEVEALARLIPQLSTSAKAIDQVAVARLIDHEATTVLLARLDGRIVGTLTLATLPLLTGFRARIEDVVVDAAARGLGVARALTDRAVAIAAEQLCRTVDLTSRPSREAANRLYEKAGFERRDSIVYRRTLEP</sequence>
<dbReference type="PANTHER" id="PTHR43877">
    <property type="entry name" value="AMINOALKYLPHOSPHONATE N-ACETYLTRANSFERASE-RELATED-RELATED"/>
    <property type="match status" value="1"/>
</dbReference>
<keyword evidence="5" id="KW-1185">Reference proteome</keyword>
<reference evidence="5" key="1">
    <citation type="submission" date="2016-10" db="EMBL/GenBank/DDBJ databases">
        <authorList>
            <person name="Varghese N."/>
            <person name="Submissions S."/>
        </authorList>
    </citation>
    <scope>NUCLEOTIDE SEQUENCE [LARGE SCALE GENOMIC DNA]</scope>
    <source>
        <strain evidence="5">CGMCC 4.3147</strain>
    </source>
</reference>
<evidence type="ECO:0000259" key="3">
    <source>
        <dbReference type="PROSITE" id="PS51186"/>
    </source>
</evidence>
<evidence type="ECO:0000256" key="2">
    <source>
        <dbReference type="ARBA" id="ARBA00023315"/>
    </source>
</evidence>
<feature type="domain" description="N-acetyltransferase" evidence="3">
    <location>
        <begin position="8"/>
        <end position="147"/>
    </location>
</feature>
<dbReference type="Pfam" id="PF00583">
    <property type="entry name" value="Acetyltransf_1"/>
    <property type="match status" value="1"/>
</dbReference>
<accession>A0A1G9CFB5</accession>
<dbReference type="Gene3D" id="3.40.630.30">
    <property type="match status" value="1"/>
</dbReference>
<dbReference type="GO" id="GO:0016747">
    <property type="term" value="F:acyltransferase activity, transferring groups other than amino-acyl groups"/>
    <property type="evidence" value="ECO:0007669"/>
    <property type="project" value="InterPro"/>
</dbReference>
<organism evidence="4 5">
    <name type="scientific">Glycomyces sambucus</name>
    <dbReference type="NCBI Taxonomy" id="380244"/>
    <lineage>
        <taxon>Bacteria</taxon>
        <taxon>Bacillati</taxon>
        <taxon>Actinomycetota</taxon>
        <taxon>Actinomycetes</taxon>
        <taxon>Glycomycetales</taxon>
        <taxon>Glycomycetaceae</taxon>
        <taxon>Glycomyces</taxon>
    </lineage>
</organism>
<dbReference type="CDD" id="cd04301">
    <property type="entry name" value="NAT_SF"/>
    <property type="match status" value="1"/>
</dbReference>
<dbReference type="SUPFAM" id="SSF55729">
    <property type="entry name" value="Acyl-CoA N-acyltransferases (Nat)"/>
    <property type="match status" value="1"/>
</dbReference>
<protein>
    <submittedName>
        <fullName evidence="4">Acetyltransferase (GNAT) family protein</fullName>
    </submittedName>
</protein>
<dbReference type="EMBL" id="FNGF01000001">
    <property type="protein sequence ID" value="SDK50340.1"/>
    <property type="molecule type" value="Genomic_DNA"/>
</dbReference>
<proteinExistence type="predicted"/>